<protein>
    <submittedName>
        <fullName evidence="1">Winged helix-turn-helix domain-containing protein</fullName>
    </submittedName>
</protein>
<dbReference type="InterPro" id="IPR017162">
    <property type="entry name" value="UCP037266"/>
</dbReference>
<dbReference type="Proteomes" id="UP001156974">
    <property type="component" value="Unassembled WGS sequence"/>
</dbReference>
<sequence>MHSKTKTRLYRRAYVTWLISTGVNTVPAIMGATGMPRRTDQDTLSVTPELSIVLENKNGSYSAVDWGGLTLIVKSLVKRTGVRTDNFHPWGDL</sequence>
<name>A0ABT6U630_9GAMM</name>
<reference evidence="1 2" key="1">
    <citation type="submission" date="2022-02" db="EMBL/GenBank/DDBJ databases">
        <title>Genome analysis of Beneficial Microorganisms for Coral consortium from Pocillopora damicornis.</title>
        <authorList>
            <person name="Rosado P.M."/>
            <person name="Cardoso P.M."/>
            <person name="Rosado J.G."/>
            <person name="Schultz J."/>
            <person name="Rocha U."/>
            <person name="Costa T.K."/>
            <person name="Peixoto R.S."/>
        </authorList>
    </citation>
    <scope>NUCLEOTIDE SEQUENCE [LARGE SCALE GENOMIC DNA]</scope>
    <source>
        <strain evidence="1 2">BMC5</strain>
    </source>
</reference>
<accession>A0ABT6U630</accession>
<dbReference type="Pfam" id="PF09904">
    <property type="entry name" value="HTH_43"/>
    <property type="match status" value="1"/>
</dbReference>
<dbReference type="EMBL" id="JAKUMG010000014">
    <property type="protein sequence ID" value="MDI4670939.1"/>
    <property type="molecule type" value="Genomic_DNA"/>
</dbReference>
<dbReference type="InterPro" id="IPR036388">
    <property type="entry name" value="WH-like_DNA-bd_sf"/>
</dbReference>
<comment type="caution">
    <text evidence="1">The sequence shown here is derived from an EMBL/GenBank/DDBJ whole genome shotgun (WGS) entry which is preliminary data.</text>
</comment>
<proteinExistence type="predicted"/>
<organism evidence="1 2">
    <name type="scientific">Pseudoalteromonas shioyasakiensis</name>
    <dbReference type="NCBI Taxonomy" id="1190813"/>
    <lineage>
        <taxon>Bacteria</taxon>
        <taxon>Pseudomonadati</taxon>
        <taxon>Pseudomonadota</taxon>
        <taxon>Gammaproteobacteria</taxon>
        <taxon>Alteromonadales</taxon>
        <taxon>Pseudoalteromonadaceae</taxon>
        <taxon>Pseudoalteromonas</taxon>
    </lineage>
</organism>
<evidence type="ECO:0000313" key="2">
    <source>
        <dbReference type="Proteomes" id="UP001156974"/>
    </source>
</evidence>
<keyword evidence="2" id="KW-1185">Reference proteome</keyword>
<evidence type="ECO:0000313" key="1">
    <source>
        <dbReference type="EMBL" id="MDI4670939.1"/>
    </source>
</evidence>
<dbReference type="Gene3D" id="1.10.10.10">
    <property type="entry name" value="Winged helix-like DNA-binding domain superfamily/Winged helix DNA-binding domain"/>
    <property type="match status" value="1"/>
</dbReference>
<gene>
    <name evidence="1" type="ORF">MKZ47_17870</name>
</gene>
<dbReference type="RefSeq" id="WP_175083508.1">
    <property type="nucleotide sequence ID" value="NZ_JAKUMG010000014.1"/>
</dbReference>